<protein>
    <recommendedName>
        <fullName evidence="3">DUF7642 domain-containing protein</fullName>
    </recommendedName>
</protein>
<dbReference type="Pfam" id="PF24649">
    <property type="entry name" value="DUF7642"/>
    <property type="match status" value="1"/>
</dbReference>
<dbReference type="AlphaFoldDB" id="A0A151TY60"/>
<feature type="compositionally biased region" description="Low complexity" evidence="1">
    <location>
        <begin position="36"/>
        <end position="54"/>
    </location>
</feature>
<organism evidence="4 5">
    <name type="scientific">Cajanus cajan</name>
    <name type="common">Pigeon pea</name>
    <name type="synonym">Cajanus indicus</name>
    <dbReference type="NCBI Taxonomy" id="3821"/>
    <lineage>
        <taxon>Eukaryota</taxon>
        <taxon>Viridiplantae</taxon>
        <taxon>Streptophyta</taxon>
        <taxon>Embryophyta</taxon>
        <taxon>Tracheophyta</taxon>
        <taxon>Spermatophyta</taxon>
        <taxon>Magnoliopsida</taxon>
        <taxon>eudicotyledons</taxon>
        <taxon>Gunneridae</taxon>
        <taxon>Pentapetalae</taxon>
        <taxon>rosids</taxon>
        <taxon>fabids</taxon>
        <taxon>Fabales</taxon>
        <taxon>Fabaceae</taxon>
        <taxon>Papilionoideae</taxon>
        <taxon>50 kb inversion clade</taxon>
        <taxon>NPAAA clade</taxon>
        <taxon>indigoferoid/millettioid clade</taxon>
        <taxon>Phaseoleae</taxon>
        <taxon>Cajanus</taxon>
    </lineage>
</organism>
<dbReference type="Proteomes" id="UP000075243">
    <property type="component" value="Chromosome 3"/>
</dbReference>
<reference evidence="4 5" key="1">
    <citation type="journal article" date="2012" name="Nat. Biotechnol.">
        <title>Draft genome sequence of pigeonpea (Cajanus cajan), an orphan legume crop of resource-poor farmers.</title>
        <authorList>
            <person name="Varshney R.K."/>
            <person name="Chen W."/>
            <person name="Li Y."/>
            <person name="Bharti A.K."/>
            <person name="Saxena R.K."/>
            <person name="Schlueter J.A."/>
            <person name="Donoghue M.T."/>
            <person name="Azam S."/>
            <person name="Fan G."/>
            <person name="Whaley A.M."/>
            <person name="Farmer A.D."/>
            <person name="Sheridan J."/>
            <person name="Iwata A."/>
            <person name="Tuteja R."/>
            <person name="Penmetsa R.V."/>
            <person name="Wu W."/>
            <person name="Upadhyaya H.D."/>
            <person name="Yang S.P."/>
            <person name="Shah T."/>
            <person name="Saxena K.B."/>
            <person name="Michael T."/>
            <person name="McCombie W.R."/>
            <person name="Yang B."/>
            <person name="Zhang G."/>
            <person name="Yang H."/>
            <person name="Wang J."/>
            <person name="Spillane C."/>
            <person name="Cook D.R."/>
            <person name="May G.D."/>
            <person name="Xu X."/>
            <person name="Jackson S.A."/>
        </authorList>
    </citation>
    <scope>NUCLEOTIDE SEQUENCE [LARGE SCALE GENOMIC DNA]</scope>
    <source>
        <strain evidence="5">cv. Asha</strain>
    </source>
</reference>
<evidence type="ECO:0000259" key="3">
    <source>
        <dbReference type="Pfam" id="PF24649"/>
    </source>
</evidence>
<feature type="region of interest" description="Disordered" evidence="1">
    <location>
        <begin position="25"/>
        <end position="84"/>
    </location>
</feature>
<keyword evidence="5" id="KW-1185">Reference proteome</keyword>
<feature type="transmembrane region" description="Helical" evidence="2">
    <location>
        <begin position="235"/>
        <end position="256"/>
    </location>
</feature>
<proteinExistence type="predicted"/>
<dbReference type="EMBL" id="CM003605">
    <property type="protein sequence ID" value="KYP71992.1"/>
    <property type="molecule type" value="Genomic_DNA"/>
</dbReference>
<keyword evidence="2" id="KW-0812">Transmembrane</keyword>
<evidence type="ECO:0000313" key="5">
    <source>
        <dbReference type="Proteomes" id="UP000075243"/>
    </source>
</evidence>
<accession>A0A151TY60</accession>
<dbReference type="PANTHER" id="PTHR35410">
    <property type="entry name" value="EXPRESSED PROTEIN"/>
    <property type="match status" value="1"/>
</dbReference>
<sequence>MPPSKHAQSPHLQYLGGRRLPQLPLHHLPLVPPLAPASERLSSSSTATTASLSSVNTRSRPSKPKEPAPPKNLPPMDPTNESSASRLSFLNRLAQVLRLVPPPVVLVVVEMNAASMDYSCYEARAVFVFWSAQEREALFLHFVADVVVEQGYLQSLFNVYSLRIENVGVRRPPSDDVKIQGVANPNAFRKAVMMCLSNMRNEIFSRQASTLEDVPHNLMVSHSPCSAIWVGNKSFYIFILFVCLFSCCLSFLFRYLKVL</sequence>
<evidence type="ECO:0000313" key="4">
    <source>
        <dbReference type="EMBL" id="KYP71992.1"/>
    </source>
</evidence>
<evidence type="ECO:0000256" key="2">
    <source>
        <dbReference type="SAM" id="Phobius"/>
    </source>
</evidence>
<name>A0A151TY60_CAJCA</name>
<dbReference type="InterPro" id="IPR056059">
    <property type="entry name" value="DUF7642"/>
</dbReference>
<dbReference type="Gramene" id="C.cajan_10955.t">
    <property type="protein sequence ID" value="C.cajan_10955.t"/>
    <property type="gene ID" value="C.cajan_10955"/>
</dbReference>
<feature type="domain" description="DUF7642" evidence="3">
    <location>
        <begin position="129"/>
        <end position="200"/>
    </location>
</feature>
<keyword evidence="2" id="KW-0472">Membrane</keyword>
<gene>
    <name evidence="4" type="ORF">KK1_011277</name>
</gene>
<evidence type="ECO:0000256" key="1">
    <source>
        <dbReference type="SAM" id="MobiDB-lite"/>
    </source>
</evidence>
<dbReference type="PANTHER" id="PTHR35410:SF1">
    <property type="entry name" value="EXPRESSED PROTEIN"/>
    <property type="match status" value="1"/>
</dbReference>
<keyword evidence="2" id="KW-1133">Transmembrane helix</keyword>